<protein>
    <submittedName>
        <fullName evidence="1">Uncharacterized protein</fullName>
    </submittedName>
</protein>
<proteinExistence type="predicted"/>
<evidence type="ECO:0000313" key="2">
    <source>
        <dbReference type="Proteomes" id="UP001252243"/>
    </source>
</evidence>
<name>A0ABU1UI51_9MICC</name>
<evidence type="ECO:0000313" key="1">
    <source>
        <dbReference type="EMBL" id="MDR7084876.1"/>
    </source>
</evidence>
<sequence length="88" mass="9709">MINLQQDPEGFIRMKRHFPGSSIVSITFNDGSTEEFSGLQLNAIYDAALSVYRAENHLDAKGYSRAPKKTVQPVNKIEFVAVHPGMAG</sequence>
<comment type="caution">
    <text evidence="1">The sequence shown here is derived from an EMBL/GenBank/DDBJ whole genome shotgun (WGS) entry which is preliminary data.</text>
</comment>
<gene>
    <name evidence="1" type="ORF">J2X01_004193</name>
</gene>
<keyword evidence="2" id="KW-1185">Reference proteome</keyword>
<reference evidence="1 2" key="1">
    <citation type="submission" date="2023-07" db="EMBL/GenBank/DDBJ databases">
        <title>Sorghum-associated microbial communities from plants grown in Nebraska, USA.</title>
        <authorList>
            <person name="Schachtman D."/>
        </authorList>
    </citation>
    <scope>NUCLEOTIDE SEQUENCE [LARGE SCALE GENOMIC DNA]</scope>
    <source>
        <strain evidence="1 2">BE167</strain>
    </source>
</reference>
<organism evidence="1 2">
    <name type="scientific">Arthrobacter ginsengisoli</name>
    <dbReference type="NCBI Taxonomy" id="1356565"/>
    <lineage>
        <taxon>Bacteria</taxon>
        <taxon>Bacillati</taxon>
        <taxon>Actinomycetota</taxon>
        <taxon>Actinomycetes</taxon>
        <taxon>Micrococcales</taxon>
        <taxon>Micrococcaceae</taxon>
        <taxon>Arthrobacter</taxon>
    </lineage>
</organism>
<dbReference type="RefSeq" id="WP_310061966.1">
    <property type="nucleotide sequence ID" value="NZ_JAVDVQ010000034.1"/>
</dbReference>
<dbReference type="EMBL" id="JAVDVQ010000034">
    <property type="protein sequence ID" value="MDR7084876.1"/>
    <property type="molecule type" value="Genomic_DNA"/>
</dbReference>
<accession>A0ABU1UI51</accession>
<dbReference type="Proteomes" id="UP001252243">
    <property type="component" value="Unassembled WGS sequence"/>
</dbReference>